<feature type="compositionally biased region" description="Basic and acidic residues" evidence="1">
    <location>
        <begin position="1367"/>
        <end position="1390"/>
    </location>
</feature>
<sequence>MCMNGSGPASISDIQCRHVDTYESNPDRIEADAGTERQDRADYEGRFVFELLQNAVDEMDDTGEPRVRFELTEDSLLVANNGAAFSFEDLYALTLTTRTTKAGETTIGHKGRGFTSVLGVTDNPSVYSENVQAQFNRKTTADLLKGNDKISAERDDALAAEQVPLLCLPHETTTPPRVRALLNDGFTTVFKLPLRDPARHRESIHTKLEGLDANTVALLPQLQEIEISSLGQDWEWEIARHDMTGCDATLIELTTDTADGPEETRTDWFCLFEQTDLDQKQISDRADLTQPEVDAMGELSVGIAFSVTPGDSPPSLRPKGWKLKPVYGETHNQPPYLHVFLPTKERSPIPALVTGTFQSDTSRRNLTLNYDDSRGYDGQFNALLFMAVGELLADSVISFVEQSATSEGDFLTTLDPSLGQGRDWSFTKGTVEGCLFDAIKTRLTSVEFLPSARANQRVAIDDITVPPTSAQLSDLGTDFVSLLQSGDSQADDRPHVPSAELSTHQHAQTLVAYGASQYDASSVPEALAAVSVDPPLRIVDEREFGRTPPDDDEPCRLTVDPVLVYLVRLRKTLESDEDRSAFDDACRRHDVFPVEIKTDQEGTKHAIRGSNEAGTIFMPPEGDITADALPTLEFLPRDLYHGTNADRAAPLREDALPANFDADVQTIWDINDYLFSQVFDTAISPHLPGPNSPNADPSILASGGVLRTIREMTDVQSPENDRSPESPLLYQSAKKPYSALAQLPVPTQPTEDGTVEWHPAHRVYFSSDWQTTLNRPEDAYIEPFLNAVAAQTDSERFDPKFLASPSWFTTDKDEERVETLKAWAAFFSWLGVFEHLRPLPLFAPGEQQTYRQTQGLSQPSNSTITASEDLQRDGVYSVDHRYTGLTDVEWQSYRDHLVDAVTSEIPDPDEQYLFQVNSLEYASEILSAAKQSGEVGSRLLRHLTRWWDHGLSKRRHATVAEFTNERWRGSNVSYVFTHDEQSALGWNLWVWQLRQSSWVPTSFDAVRPTAAWSLPRSDRERFSLDVNGLQPLLPFVDGDFPTRESETPVSFEELADTLGIGVRLEQGTFSPQDAERVISRVGELLAWTDDDLAQYSSAVELLYTRVAELLPRLTHGNQISGEWDPEQSGLADALVLCRVDDKYSLKRAGDTYFVRSRSSRDRYGNLGVPLLAMFKSEAVSLGEYCGATDLRAAVEKQPGYGDERPLPTSVSGFEIDTTWLQTVLAALVLRLRTNRPSSALVDQDTTRTKSFFENIVFVTDLDLNITLTDGSWNRNLDPKPQPYHIERDGDTITTILIDATLNREAFVDALTGAFTDRLDVPQYYEAVNNLIDHAFGNETPAIALRERLRTVGSEVPNGQIEVTRKALFESDHEDPPKDDGVTDHPPDPKPDNGGAFDSTTNTQTAAANGGSGSSTGTAGTSAHSSRIPSIDAVTRIGDRRIAESLRNADVSTNPPDNGGRQDLGNEQSTSSSHIGGGGAASQEYRDEIDAFGMAITLDAERTRLADADEPNPESKVFDVHTPEEYLKHREHSELLESAIHRFADQRGLSAAENPLDRDWPGFDVLTIRTDDNGDAVIDRCIELKTSGLNTRKPSLSWNEWKAAGGPLSKHYYLYVARNIRLGNSGDAELLEIPQPFDRLRNRQRETRERNVQVDLRSFDFDDDPIIERPIEWEE</sequence>
<dbReference type="SUPFAM" id="SSF55874">
    <property type="entry name" value="ATPase domain of HSP90 chaperone/DNA topoisomerase II/histidine kinase"/>
    <property type="match status" value="1"/>
</dbReference>
<dbReference type="Gene3D" id="3.30.565.10">
    <property type="entry name" value="Histidine kinase-like ATPase, C-terminal domain"/>
    <property type="match status" value="1"/>
</dbReference>
<dbReference type="PATRIC" id="fig|469382.19.peg.790"/>
<evidence type="ECO:0000313" key="5">
    <source>
        <dbReference type="Proteomes" id="UP000011585"/>
    </source>
</evidence>
<dbReference type="PANTHER" id="PTHR32387:SF0">
    <property type="entry name" value="PROTEIN NO VEIN"/>
    <property type="match status" value="1"/>
</dbReference>
<evidence type="ECO:0000256" key="1">
    <source>
        <dbReference type="SAM" id="MobiDB-lite"/>
    </source>
</evidence>
<dbReference type="STRING" id="469382.Hbor_13070"/>
<dbReference type="EMBL" id="CP001690">
    <property type="protein sequence ID" value="ADQ66890.1"/>
    <property type="molecule type" value="Genomic_DNA"/>
</dbReference>
<dbReference type="PANTHER" id="PTHR32387">
    <property type="entry name" value="WU:FJ29H11"/>
    <property type="match status" value="1"/>
</dbReference>
<feature type="region of interest" description="Disordered" evidence="1">
    <location>
        <begin position="1367"/>
        <end position="1481"/>
    </location>
</feature>
<dbReference type="InterPro" id="IPR052957">
    <property type="entry name" value="Auxin_embryo_med"/>
</dbReference>
<evidence type="ECO:0000313" key="4">
    <source>
        <dbReference type="Proteomes" id="UP000006663"/>
    </source>
</evidence>
<name>E4NRV3_HALBP</name>
<dbReference type="Proteomes" id="UP000006663">
    <property type="component" value="Chromosome"/>
</dbReference>
<dbReference type="NCBIfam" id="NF047352">
    <property type="entry name" value="P_loop_sacsin"/>
    <property type="match status" value="1"/>
</dbReference>
<gene>
    <name evidence="2" type="ordered locus">Hbor_13070</name>
    <name evidence="3" type="ORF">C499_03988</name>
</gene>
<reference evidence="3 5" key="2">
    <citation type="journal article" date="2014" name="PLoS Genet.">
        <title>Phylogenetically driven sequencing of extremely halophilic archaea reveals strategies for static and dynamic osmo-response.</title>
        <authorList>
            <person name="Becker E.A."/>
            <person name="Seitzer P.M."/>
            <person name="Tritt A."/>
            <person name="Larsen D."/>
            <person name="Krusor M."/>
            <person name="Yao A.I."/>
            <person name="Wu D."/>
            <person name="Madern D."/>
            <person name="Eisen J.A."/>
            <person name="Darling A.E."/>
            <person name="Facciotti M.T."/>
        </authorList>
    </citation>
    <scope>NUCLEOTIDE SEQUENCE [LARGE SCALE GENOMIC DNA]</scope>
    <source>
        <strain evidence="3 5">DSM 11551</strain>
    </source>
</reference>
<proteinExistence type="predicted"/>
<dbReference type="OrthoDB" id="297306at2157"/>
<dbReference type="EMBL" id="AOHT01000010">
    <property type="protein sequence ID" value="ELY30397.1"/>
    <property type="molecule type" value="Genomic_DNA"/>
</dbReference>
<dbReference type="HOGENOM" id="CLU_242957_0_0_2"/>
<dbReference type="InterPro" id="IPR036890">
    <property type="entry name" value="HATPase_C_sf"/>
</dbReference>
<dbReference type="KEGG" id="hbo:Hbor_13070"/>
<organism evidence="2 4">
    <name type="scientific">Halogeometricum borinquense (strain ATCC 700274 / DSM 11551 / JCM 10706 / KCTC 4070 / PR3)</name>
    <dbReference type="NCBI Taxonomy" id="469382"/>
    <lineage>
        <taxon>Archaea</taxon>
        <taxon>Methanobacteriati</taxon>
        <taxon>Methanobacteriota</taxon>
        <taxon>Stenosarchaea group</taxon>
        <taxon>Halobacteria</taxon>
        <taxon>Halobacteriales</taxon>
        <taxon>Haloferacaceae</taxon>
        <taxon>Halogeometricum</taxon>
    </lineage>
</organism>
<dbReference type="eggNOG" id="arCOG04450">
    <property type="taxonomic scope" value="Archaea"/>
</dbReference>
<evidence type="ECO:0008006" key="6">
    <source>
        <dbReference type="Google" id="ProtNLM"/>
    </source>
</evidence>
<evidence type="ECO:0000313" key="2">
    <source>
        <dbReference type="EMBL" id="ADQ66890.1"/>
    </source>
</evidence>
<accession>E4NRV3</accession>
<feature type="compositionally biased region" description="Low complexity" evidence="1">
    <location>
        <begin position="1398"/>
        <end position="1425"/>
    </location>
</feature>
<reference evidence="2 4" key="1">
    <citation type="journal article" date="2009" name="Stand. Genomic Sci.">
        <title>Complete genome sequence of Halogeometricum borinquense type strain (PR3).</title>
        <authorList>
            <person name="Malfatti S."/>
            <person name="Tindall B.J."/>
            <person name="Schneider S."/>
            <person name="Fahnrich R."/>
            <person name="Lapidus A."/>
            <person name="Labuttii K."/>
            <person name="Copeland A."/>
            <person name="Glavina Del Rio T."/>
            <person name="Nolan M."/>
            <person name="Chen F."/>
            <person name="Lucas S."/>
            <person name="Tice H."/>
            <person name="Cheng J.F."/>
            <person name="Bruce D."/>
            <person name="Goodwin L."/>
            <person name="Pitluck S."/>
            <person name="Anderson I."/>
            <person name="Pati A."/>
            <person name="Ivanova N."/>
            <person name="Mavromatis K."/>
            <person name="Chen A."/>
            <person name="Palaniappan K."/>
            <person name="D'haeseleer P."/>
            <person name="Goker M."/>
            <person name="Bristow J."/>
            <person name="Eisen J.A."/>
            <person name="Markowitz V."/>
            <person name="Hugenholtz P."/>
            <person name="Kyrpides N.C."/>
            <person name="Klenk H.P."/>
            <person name="Chain P."/>
        </authorList>
    </citation>
    <scope>NUCLEOTIDE SEQUENCE [LARGE SCALE GENOMIC DNA]</scope>
    <source>
        <strain evidence="4">ATCC 700274 / DSM 11551 / JCM 10706 / KCTC 4070 / PR3</strain>
        <strain evidence="2">PR 3</strain>
    </source>
</reference>
<evidence type="ECO:0000313" key="3">
    <source>
        <dbReference type="EMBL" id="ELY30397.1"/>
    </source>
</evidence>
<protein>
    <recommendedName>
        <fullName evidence="6">Protein NO VEIN C-terminal domain-containing protein</fullName>
    </recommendedName>
</protein>
<dbReference type="Proteomes" id="UP000011585">
    <property type="component" value="Unassembled WGS sequence"/>
</dbReference>
<keyword evidence="4" id="KW-1185">Reference proteome</keyword>